<accession>X1I897</accession>
<comment type="caution">
    <text evidence="1">The sequence shown here is derived from an EMBL/GenBank/DDBJ whole genome shotgun (WGS) entry which is preliminary data.</text>
</comment>
<name>X1I897_9ZZZZ</name>
<feature type="non-terminal residue" evidence="1">
    <location>
        <position position="264"/>
    </location>
</feature>
<dbReference type="EMBL" id="BARU01030635">
    <property type="protein sequence ID" value="GAH65475.1"/>
    <property type="molecule type" value="Genomic_DNA"/>
</dbReference>
<reference evidence="1" key="1">
    <citation type="journal article" date="2014" name="Front. Microbiol.">
        <title>High frequency of phylogenetically diverse reductive dehalogenase-homologous genes in deep subseafloor sedimentary metagenomes.</title>
        <authorList>
            <person name="Kawai M."/>
            <person name="Futagami T."/>
            <person name="Toyoda A."/>
            <person name="Takaki Y."/>
            <person name="Nishi S."/>
            <person name="Hori S."/>
            <person name="Arai W."/>
            <person name="Tsubouchi T."/>
            <person name="Morono Y."/>
            <person name="Uchiyama I."/>
            <person name="Ito T."/>
            <person name="Fujiyama A."/>
            <person name="Inagaki F."/>
            <person name="Takami H."/>
        </authorList>
    </citation>
    <scope>NUCLEOTIDE SEQUENCE</scope>
    <source>
        <strain evidence="1">Expedition CK06-06</strain>
    </source>
</reference>
<organism evidence="1">
    <name type="scientific">marine sediment metagenome</name>
    <dbReference type="NCBI Taxonomy" id="412755"/>
    <lineage>
        <taxon>unclassified sequences</taxon>
        <taxon>metagenomes</taxon>
        <taxon>ecological metagenomes</taxon>
    </lineage>
</organism>
<feature type="non-terminal residue" evidence="1">
    <location>
        <position position="1"/>
    </location>
</feature>
<protein>
    <submittedName>
        <fullName evidence="1">Uncharacterized protein</fullName>
    </submittedName>
</protein>
<sequence>EYRNAVPLLHQTILSVLPNEKNNPEQAELYKAFANGDVEAVLQTDRKERKQIFVTSMSVYFVNDIATATLGDTDLAMRSGRREKGGARTGVPPGWMPGMPGMPDMPGMPGAGPRYSPETYYKKGKESDTAEEGPPDVQRIEKKAGFVVTIAGYSPYENIDELMVGVEDDQSKWGFITRLLHLETIVDGNIPFKLYKKSELEPCKLEKGVVDIGAEMPAGIRLVSTRTRQTYGGAEKSRAPAAAREQVLIDPMTKEIISKIAELD</sequence>
<proteinExistence type="predicted"/>
<gene>
    <name evidence="1" type="ORF">S03H2_48572</name>
</gene>
<dbReference type="AlphaFoldDB" id="X1I897"/>
<evidence type="ECO:0000313" key="1">
    <source>
        <dbReference type="EMBL" id="GAH65475.1"/>
    </source>
</evidence>